<dbReference type="EMBL" id="JYFE01000001">
    <property type="protein sequence ID" value="KIT18218.1"/>
    <property type="molecule type" value="Genomic_DNA"/>
</dbReference>
<evidence type="ECO:0000313" key="3">
    <source>
        <dbReference type="EMBL" id="KIT18218.1"/>
    </source>
</evidence>
<comment type="caution">
    <text evidence="3">The sequence shown here is derived from an EMBL/GenBank/DDBJ whole genome shotgun (WGS) entry which is preliminary data.</text>
</comment>
<feature type="domain" description="DUF302" evidence="2">
    <location>
        <begin position="62"/>
        <end position="120"/>
    </location>
</feature>
<keyword evidence="4" id="KW-1185">Reference proteome</keyword>
<dbReference type="Gene3D" id="3.30.310.70">
    <property type="entry name" value="TT1751-like domain"/>
    <property type="match status" value="1"/>
</dbReference>
<dbReference type="PANTHER" id="PTHR38342">
    <property type="entry name" value="SLR5037 PROTEIN"/>
    <property type="match status" value="1"/>
</dbReference>
<dbReference type="InterPro" id="IPR005180">
    <property type="entry name" value="DUF302"/>
</dbReference>
<accession>A0A0D1DE40</accession>
<dbReference type="Pfam" id="PF03625">
    <property type="entry name" value="DUF302"/>
    <property type="match status" value="1"/>
</dbReference>
<gene>
    <name evidence="3" type="ORF">jaqu_00180</name>
</gene>
<dbReference type="PATRIC" id="fig|935700.4.peg.19"/>
<evidence type="ECO:0000259" key="2">
    <source>
        <dbReference type="Pfam" id="PF03625"/>
    </source>
</evidence>
<dbReference type="AlphaFoldDB" id="A0A0D1DE40"/>
<evidence type="ECO:0000313" key="4">
    <source>
        <dbReference type="Proteomes" id="UP000032232"/>
    </source>
</evidence>
<protein>
    <recommendedName>
        <fullName evidence="2">DUF302 domain-containing protein</fullName>
    </recommendedName>
</protein>
<dbReference type="PANTHER" id="PTHR38342:SF2">
    <property type="entry name" value="INNER MEMBRANE OR EXPORTED"/>
    <property type="match status" value="1"/>
</dbReference>
<dbReference type="Proteomes" id="UP000032232">
    <property type="component" value="Unassembled WGS sequence"/>
</dbReference>
<sequence>MIHISSKTAFFAALATILAFPAVGQTTATGIVRVESRHSVEATADRYEAAARERGIRVFPRFDHAEAAAEHDETLPPTVVIPFGNPGYGTPFMRQNQIAGIDFPPKALIYEDPDGQVWLA</sequence>
<keyword evidence="1" id="KW-0732">Signal</keyword>
<dbReference type="CDD" id="cd14797">
    <property type="entry name" value="DUF302"/>
    <property type="match status" value="1"/>
</dbReference>
<proteinExistence type="predicted"/>
<dbReference type="STRING" id="935700.jaqu_00180"/>
<reference evidence="3 4" key="1">
    <citation type="submission" date="2015-02" db="EMBL/GenBank/DDBJ databases">
        <title>Genome Sequence of Jannaschia aquimarina DSM28248, a member of the Roseobacter clade.</title>
        <authorList>
            <person name="Voget S."/>
            <person name="Daniel R."/>
        </authorList>
    </citation>
    <scope>NUCLEOTIDE SEQUENCE [LARGE SCALE GENOMIC DNA]</scope>
    <source>
        <strain evidence="3 4">GSW-M26</strain>
    </source>
</reference>
<evidence type="ECO:0000256" key="1">
    <source>
        <dbReference type="SAM" id="SignalP"/>
    </source>
</evidence>
<dbReference type="InterPro" id="IPR035923">
    <property type="entry name" value="TT1751-like_sf"/>
</dbReference>
<dbReference type="SUPFAM" id="SSF103247">
    <property type="entry name" value="TT1751-like"/>
    <property type="match status" value="1"/>
</dbReference>
<dbReference type="OrthoDB" id="9799367at2"/>
<dbReference type="RefSeq" id="WP_043916898.1">
    <property type="nucleotide sequence ID" value="NZ_FZPF01000002.1"/>
</dbReference>
<name>A0A0D1DE40_9RHOB</name>
<organism evidence="3 4">
    <name type="scientific">Jannaschia aquimarina</name>
    <dbReference type="NCBI Taxonomy" id="935700"/>
    <lineage>
        <taxon>Bacteria</taxon>
        <taxon>Pseudomonadati</taxon>
        <taxon>Pseudomonadota</taxon>
        <taxon>Alphaproteobacteria</taxon>
        <taxon>Rhodobacterales</taxon>
        <taxon>Roseobacteraceae</taxon>
        <taxon>Jannaschia</taxon>
    </lineage>
</organism>
<feature type="chain" id="PRO_5002229095" description="DUF302 domain-containing protein" evidence="1">
    <location>
        <begin position="25"/>
        <end position="120"/>
    </location>
</feature>
<feature type="signal peptide" evidence="1">
    <location>
        <begin position="1"/>
        <end position="24"/>
    </location>
</feature>